<feature type="non-terminal residue" evidence="11">
    <location>
        <position position="795"/>
    </location>
</feature>
<evidence type="ECO:0000256" key="9">
    <source>
        <dbReference type="SAM" id="Phobius"/>
    </source>
</evidence>
<dbReference type="Pfam" id="PF00001">
    <property type="entry name" value="7tm_1"/>
    <property type="match status" value="1"/>
</dbReference>
<evidence type="ECO:0000256" key="1">
    <source>
        <dbReference type="ARBA" id="ARBA00004651"/>
    </source>
</evidence>
<dbReference type="PANTHER" id="PTHR24231">
    <property type="entry name" value="PURINOCEPTOR-RELATED G-PROTEIN COUPLED RECEPTOR"/>
    <property type="match status" value="1"/>
</dbReference>
<keyword evidence="8" id="KW-0807">Transducer</keyword>
<feature type="transmembrane region" description="Helical" evidence="9">
    <location>
        <begin position="80"/>
        <end position="100"/>
    </location>
</feature>
<dbReference type="EMBL" id="JADDUC010000112">
    <property type="protein sequence ID" value="KAG0118470.1"/>
    <property type="molecule type" value="Genomic_DNA"/>
</dbReference>
<feature type="transmembrane region" description="Helical" evidence="9">
    <location>
        <begin position="120"/>
        <end position="142"/>
    </location>
</feature>
<keyword evidence="7 11" id="KW-0675">Receptor</keyword>
<dbReference type="GO" id="GO:0004930">
    <property type="term" value="F:G protein-coupled receptor activity"/>
    <property type="evidence" value="ECO:0007669"/>
    <property type="project" value="UniProtKB-KW"/>
</dbReference>
<evidence type="ECO:0000313" key="11">
    <source>
        <dbReference type="EMBL" id="KAG0118470.1"/>
    </source>
</evidence>
<dbReference type="InterPro" id="IPR000276">
    <property type="entry name" value="GPCR_Rhodpsn"/>
</dbReference>
<evidence type="ECO:0000256" key="3">
    <source>
        <dbReference type="ARBA" id="ARBA00022692"/>
    </source>
</evidence>
<evidence type="ECO:0000259" key="10">
    <source>
        <dbReference type="PROSITE" id="PS50262"/>
    </source>
</evidence>
<dbReference type="EMBL" id="JADDUC020000002">
    <property type="protein sequence ID" value="KAI1241872.1"/>
    <property type="molecule type" value="Genomic_DNA"/>
</dbReference>
<dbReference type="PRINTS" id="PR01157">
    <property type="entry name" value="P2YPURNOCPTR"/>
</dbReference>
<evidence type="ECO:0000256" key="5">
    <source>
        <dbReference type="ARBA" id="ARBA00023040"/>
    </source>
</evidence>
<feature type="transmembrane region" description="Helical" evidence="9">
    <location>
        <begin position="285"/>
        <end position="305"/>
    </location>
</feature>
<dbReference type="Proteomes" id="UP000618051">
    <property type="component" value="Unassembled WGS sequence"/>
</dbReference>
<evidence type="ECO:0000256" key="7">
    <source>
        <dbReference type="ARBA" id="ARBA00023170"/>
    </source>
</evidence>
<evidence type="ECO:0000256" key="4">
    <source>
        <dbReference type="ARBA" id="ARBA00022989"/>
    </source>
</evidence>
<evidence type="ECO:0000256" key="2">
    <source>
        <dbReference type="ARBA" id="ARBA00022475"/>
    </source>
</evidence>
<name>A0A835TU90_9PASS</name>
<sequence length="795" mass="88356">FVGFRSIKNPEVCEQQQAKEGNTEHQKAHELRKMETLAWTTNISKVALDDSFTNSSSNCTIDGFKQTSQRTSVNIYMQNLAISDLMFVSTLPFRASYFLLGSRWIFGDILCRIMTYTLYMNMYCSIYFLTVLSVVRFVAIVHPFKRGKVTNTKYARITCVAIWIFVLAAASPLLNKGVAGYSNPVKCLDLHPSSTHRLLVMNSFVLIVGFILPFCTIVFCYVLAIRALLKSRALQSKRAICHRKALLTIIISLILSLVCFLPYHILRTVHLMYGSCSQASLHQALVVALCLAAMNSCLDPFLYYFTAENFKAKIRSLCCRLVACSTAELTPPAKHPQLVDRYWVSAPASQGIPTCSFYLKLLEQQQQNWTECGDQLSVQPNRQELFQISSCSTQIQTAPPTFTLGGSLEMLLLAVSGAFLQADPQQLSNQQSFKSDTEPQQAFSAFLELASAEEPCSLDLERLLSSFLASFTVEISVETDLEIMVGEKGKVLDKLRTSIQANCNGLRAAILGEGGELVRWPDKRAMPSTHPDAITDRAPTAGFILSLSPARAASFPEEQPIFMGQGGGTTHTVTRRHNSLIPGEKLFEMISSPGPSQMIFFLFCGCRRLSLGLMEKSEGHCAQLHTSSSWVDTQGLVLGHKQGISMSQVDTPSKSYKLKLTASQEMTEEKEMSQSSYPNSMHKGFWRITKPTMKTPDLESGTGTYPDLRQKFQITALPTENFTHYILGFIFPRENLICKYGQPLEAQEAVSAAELPLLRDVTILPPGRDATDITTAEITLNNGEEALQEAVQVHQ</sequence>
<dbReference type="AlphaFoldDB" id="A0A835TU90"/>
<feature type="transmembrane region" description="Helical" evidence="9">
    <location>
        <begin position="245"/>
        <end position="265"/>
    </location>
</feature>
<proteinExistence type="predicted"/>
<feature type="transmembrane region" description="Helical" evidence="9">
    <location>
        <begin position="154"/>
        <end position="174"/>
    </location>
</feature>
<reference evidence="11" key="1">
    <citation type="submission" date="2020-10" db="EMBL/GenBank/DDBJ databases">
        <title>Feather gene expression reveals the developmental basis of iridescence in African starlings.</title>
        <authorList>
            <person name="Rubenstein D.R."/>
        </authorList>
    </citation>
    <scope>NUCLEOTIDE SEQUENCE</scope>
    <source>
        <strain evidence="11">SS15</strain>
        <tissue evidence="11">Liver</tissue>
    </source>
</reference>
<keyword evidence="3 9" id="KW-0812">Transmembrane</keyword>
<dbReference type="SUPFAM" id="SSF81321">
    <property type="entry name" value="Family A G protein-coupled receptor-like"/>
    <property type="match status" value="1"/>
</dbReference>
<dbReference type="PROSITE" id="PS50262">
    <property type="entry name" value="G_PROTEIN_RECEP_F1_2"/>
    <property type="match status" value="1"/>
</dbReference>
<evidence type="ECO:0000256" key="6">
    <source>
        <dbReference type="ARBA" id="ARBA00023136"/>
    </source>
</evidence>
<dbReference type="OrthoDB" id="9990906at2759"/>
<keyword evidence="6 9" id="KW-0472">Membrane</keyword>
<dbReference type="PRINTS" id="PR00237">
    <property type="entry name" value="GPCRRHODOPSN"/>
</dbReference>
<keyword evidence="13" id="KW-1185">Reference proteome</keyword>
<organism evidence="11">
    <name type="scientific">Lamprotornis superbus</name>
    <dbReference type="NCBI Taxonomy" id="245042"/>
    <lineage>
        <taxon>Eukaryota</taxon>
        <taxon>Metazoa</taxon>
        <taxon>Chordata</taxon>
        <taxon>Craniata</taxon>
        <taxon>Vertebrata</taxon>
        <taxon>Euteleostomi</taxon>
        <taxon>Archelosauria</taxon>
        <taxon>Archosauria</taxon>
        <taxon>Dinosauria</taxon>
        <taxon>Saurischia</taxon>
        <taxon>Theropoda</taxon>
        <taxon>Coelurosauria</taxon>
        <taxon>Aves</taxon>
        <taxon>Neognathae</taxon>
        <taxon>Neoaves</taxon>
        <taxon>Telluraves</taxon>
        <taxon>Australaves</taxon>
        <taxon>Passeriformes</taxon>
        <taxon>Sturnidae</taxon>
        <taxon>Lamprotornis</taxon>
    </lineage>
</organism>
<gene>
    <name evidence="12" type="ORF">IHE44_0005374</name>
    <name evidence="11" type="ORF">IHE44_001093</name>
</gene>
<protein>
    <submittedName>
        <fullName evidence="11">Cysteinyl leukotriene receptor 2</fullName>
    </submittedName>
</protein>
<dbReference type="GO" id="GO:0005886">
    <property type="term" value="C:plasma membrane"/>
    <property type="evidence" value="ECO:0007669"/>
    <property type="project" value="UniProtKB-SubCell"/>
</dbReference>
<evidence type="ECO:0000256" key="8">
    <source>
        <dbReference type="ARBA" id="ARBA00023224"/>
    </source>
</evidence>
<accession>A0A835TU90</accession>
<evidence type="ECO:0000313" key="12">
    <source>
        <dbReference type="EMBL" id="KAI1241872.1"/>
    </source>
</evidence>
<comment type="caution">
    <text evidence="11">The sequence shown here is derived from an EMBL/GenBank/DDBJ whole genome shotgun (WGS) entry which is preliminary data.</text>
</comment>
<dbReference type="PANTHER" id="PTHR24231:SF48">
    <property type="entry name" value="G-PROTEIN COUPLED RECEPTORS FAMILY 1 PROFILE DOMAIN-CONTAINING PROTEIN"/>
    <property type="match status" value="1"/>
</dbReference>
<dbReference type="Gene3D" id="1.20.1070.10">
    <property type="entry name" value="Rhodopsin 7-helix transmembrane proteins"/>
    <property type="match status" value="1"/>
</dbReference>
<keyword evidence="4 9" id="KW-1133">Transmembrane helix</keyword>
<feature type="domain" description="G-protein coupled receptors family 1 profile" evidence="10">
    <location>
        <begin position="53"/>
        <end position="303"/>
    </location>
</feature>
<keyword evidence="5" id="KW-0297">G-protein coupled receptor</keyword>
<keyword evidence="2" id="KW-1003">Cell membrane</keyword>
<feature type="transmembrane region" description="Helical" evidence="9">
    <location>
        <begin position="198"/>
        <end position="224"/>
    </location>
</feature>
<evidence type="ECO:0000313" key="13">
    <source>
        <dbReference type="Proteomes" id="UP000618051"/>
    </source>
</evidence>
<reference evidence="12 13" key="2">
    <citation type="journal article" date="2021" name="J. Hered.">
        <title>Feather Gene Expression Elucidates the Developmental Basis of Plumage Iridescence in African Starlings.</title>
        <authorList>
            <person name="Rubenstein D.R."/>
            <person name="Corvelo A."/>
            <person name="MacManes M.D."/>
            <person name="Maia R."/>
            <person name="Narzisi G."/>
            <person name="Rousaki A."/>
            <person name="Vandenabeele P."/>
            <person name="Shawkey M.D."/>
            <person name="Solomon J."/>
        </authorList>
    </citation>
    <scope>NUCLEOTIDE SEQUENCE [LARGE SCALE GENOMIC DNA]</scope>
    <source>
        <strain evidence="12">SS15</strain>
    </source>
</reference>
<dbReference type="InterPro" id="IPR017452">
    <property type="entry name" value="GPCR_Rhodpsn_7TM"/>
</dbReference>
<reference evidence="12" key="3">
    <citation type="submission" date="2022-01" db="EMBL/GenBank/DDBJ databases">
        <authorList>
            <person name="Rubenstein D.R."/>
        </authorList>
    </citation>
    <scope>NUCLEOTIDE SEQUENCE</scope>
    <source>
        <strain evidence="12">SS15</strain>
        <tissue evidence="12">Liver</tissue>
    </source>
</reference>
<comment type="subcellular location">
    <subcellularLocation>
        <location evidence="1">Cell membrane</location>
        <topology evidence="1">Multi-pass membrane protein</topology>
    </subcellularLocation>
</comment>